<evidence type="ECO:0000313" key="1">
    <source>
        <dbReference type="EMBL" id="MFH4982856.1"/>
    </source>
</evidence>
<dbReference type="AlphaFoldDB" id="A0ABD6EZC5"/>
<name>A0ABD6EZC5_9BILA</name>
<proteinExistence type="predicted"/>
<comment type="caution">
    <text evidence="1">The sequence shown here is derived from an EMBL/GenBank/DDBJ whole genome shotgun (WGS) entry which is preliminary data.</text>
</comment>
<gene>
    <name evidence="1" type="ORF">AB6A40_009565</name>
</gene>
<reference evidence="1 2" key="1">
    <citation type="submission" date="2024-08" db="EMBL/GenBank/DDBJ databases">
        <title>Gnathostoma spinigerum genome.</title>
        <authorList>
            <person name="Gonzalez-Bertolin B."/>
            <person name="Monzon S."/>
            <person name="Zaballos A."/>
            <person name="Jimenez P."/>
            <person name="Dekumyoy P."/>
            <person name="Varona S."/>
            <person name="Cuesta I."/>
            <person name="Sumanam S."/>
            <person name="Adisakwattana P."/>
            <person name="Gasser R.B."/>
            <person name="Hernandez-Gonzalez A."/>
            <person name="Young N.D."/>
            <person name="Perteguer M.J."/>
        </authorList>
    </citation>
    <scope>NUCLEOTIDE SEQUENCE [LARGE SCALE GENOMIC DNA]</scope>
    <source>
        <strain evidence="1">AL3</strain>
        <tissue evidence="1">Liver</tissue>
    </source>
</reference>
<keyword evidence="2" id="KW-1185">Reference proteome</keyword>
<protein>
    <submittedName>
        <fullName evidence="1">Uncharacterized protein</fullName>
    </submittedName>
</protein>
<sequence>MEVDEKSTVENNCFSFGEFDLKKIDDEIRMEKIRQAASKHSWDYFGQFLRKNLMEKRIVIDADDREDLQRAIEKMRSYMPSEDGRDLSSHIRSFGESLGCDIQCQSGFYKLRGNDLTLEISTDGTTVMSCSVSWFGEPAVDAPYLYSLMTNNQWTKVHNTIMTMLRLIPPLLSR</sequence>
<evidence type="ECO:0000313" key="2">
    <source>
        <dbReference type="Proteomes" id="UP001608902"/>
    </source>
</evidence>
<organism evidence="1 2">
    <name type="scientific">Gnathostoma spinigerum</name>
    <dbReference type="NCBI Taxonomy" id="75299"/>
    <lineage>
        <taxon>Eukaryota</taxon>
        <taxon>Metazoa</taxon>
        <taxon>Ecdysozoa</taxon>
        <taxon>Nematoda</taxon>
        <taxon>Chromadorea</taxon>
        <taxon>Rhabditida</taxon>
        <taxon>Spirurina</taxon>
        <taxon>Gnathostomatomorpha</taxon>
        <taxon>Gnathostomatoidea</taxon>
        <taxon>Gnathostomatidae</taxon>
        <taxon>Gnathostoma</taxon>
    </lineage>
</organism>
<dbReference type="EMBL" id="JBGFUD010010294">
    <property type="protein sequence ID" value="MFH4982856.1"/>
    <property type="molecule type" value="Genomic_DNA"/>
</dbReference>
<accession>A0ABD6EZC5</accession>
<dbReference type="Proteomes" id="UP001608902">
    <property type="component" value="Unassembled WGS sequence"/>
</dbReference>